<keyword evidence="2 7" id="KW-0812">Transmembrane</keyword>
<dbReference type="PANTHER" id="PTHR33048:SF123">
    <property type="entry name" value="INTEGRAL MEMBRANE PROTEIN"/>
    <property type="match status" value="1"/>
</dbReference>
<feature type="domain" description="Rhodopsin" evidence="8">
    <location>
        <begin position="24"/>
        <end position="260"/>
    </location>
</feature>
<protein>
    <recommendedName>
        <fullName evidence="8">Rhodopsin domain-containing protein</fullName>
    </recommendedName>
</protein>
<feature type="transmembrane region" description="Helical" evidence="7">
    <location>
        <begin position="83"/>
        <end position="105"/>
    </location>
</feature>
<dbReference type="Pfam" id="PF20684">
    <property type="entry name" value="Fung_rhodopsin"/>
    <property type="match status" value="1"/>
</dbReference>
<feature type="transmembrane region" description="Helical" evidence="7">
    <location>
        <begin position="197"/>
        <end position="218"/>
    </location>
</feature>
<dbReference type="InterPro" id="IPR052337">
    <property type="entry name" value="SAT4-like"/>
</dbReference>
<dbReference type="PANTHER" id="PTHR33048">
    <property type="entry name" value="PTH11-LIKE INTEGRAL MEMBRANE PROTEIN (AFU_ORTHOLOGUE AFUA_5G11245)"/>
    <property type="match status" value="1"/>
</dbReference>
<comment type="subcellular location">
    <subcellularLocation>
        <location evidence="1">Membrane</location>
        <topology evidence="1">Multi-pass membrane protein</topology>
    </subcellularLocation>
</comment>
<comment type="caution">
    <text evidence="9">The sequence shown here is derived from an EMBL/GenBank/DDBJ whole genome shotgun (WGS) entry which is preliminary data.</text>
</comment>
<evidence type="ECO:0000256" key="6">
    <source>
        <dbReference type="SAM" id="MobiDB-lite"/>
    </source>
</evidence>
<evidence type="ECO:0000256" key="2">
    <source>
        <dbReference type="ARBA" id="ARBA00022692"/>
    </source>
</evidence>
<organism evidence="9 10">
    <name type="scientific">Sphaerosporella brunnea</name>
    <dbReference type="NCBI Taxonomy" id="1250544"/>
    <lineage>
        <taxon>Eukaryota</taxon>
        <taxon>Fungi</taxon>
        <taxon>Dikarya</taxon>
        <taxon>Ascomycota</taxon>
        <taxon>Pezizomycotina</taxon>
        <taxon>Pezizomycetes</taxon>
        <taxon>Pezizales</taxon>
        <taxon>Pyronemataceae</taxon>
        <taxon>Sphaerosporella</taxon>
    </lineage>
</organism>
<feature type="compositionally biased region" description="Polar residues" evidence="6">
    <location>
        <begin position="300"/>
        <end position="311"/>
    </location>
</feature>
<evidence type="ECO:0000256" key="3">
    <source>
        <dbReference type="ARBA" id="ARBA00022989"/>
    </source>
</evidence>
<evidence type="ECO:0000256" key="5">
    <source>
        <dbReference type="ARBA" id="ARBA00038359"/>
    </source>
</evidence>
<keyword evidence="4 7" id="KW-0472">Membrane</keyword>
<evidence type="ECO:0000256" key="1">
    <source>
        <dbReference type="ARBA" id="ARBA00004141"/>
    </source>
</evidence>
<comment type="similarity">
    <text evidence="5">Belongs to the SAT4 family.</text>
</comment>
<proteinExistence type="inferred from homology"/>
<evidence type="ECO:0000313" key="9">
    <source>
        <dbReference type="EMBL" id="KAA8907975.1"/>
    </source>
</evidence>
<gene>
    <name evidence="9" type="ORF">FN846DRAFT_946201</name>
</gene>
<evidence type="ECO:0000256" key="4">
    <source>
        <dbReference type="ARBA" id="ARBA00023136"/>
    </source>
</evidence>
<reference evidence="9 10" key="1">
    <citation type="submission" date="2019-09" db="EMBL/GenBank/DDBJ databases">
        <title>Draft genome of the ectomycorrhizal ascomycete Sphaerosporella brunnea.</title>
        <authorList>
            <consortium name="DOE Joint Genome Institute"/>
            <person name="Benucci G.M."/>
            <person name="Marozzi G."/>
            <person name="Antonielli L."/>
            <person name="Sanchez S."/>
            <person name="Marco P."/>
            <person name="Wang X."/>
            <person name="Falini L.B."/>
            <person name="Barry K."/>
            <person name="Haridas S."/>
            <person name="Lipzen A."/>
            <person name="Labutti K."/>
            <person name="Grigoriev I.V."/>
            <person name="Murat C."/>
            <person name="Martin F."/>
            <person name="Albertini E."/>
            <person name="Donnini D."/>
            <person name="Bonito G."/>
        </authorList>
    </citation>
    <scope>NUCLEOTIDE SEQUENCE [LARGE SCALE GENOMIC DNA]</scope>
    <source>
        <strain evidence="9 10">Sb_GMNB300</strain>
    </source>
</reference>
<evidence type="ECO:0000259" key="8">
    <source>
        <dbReference type="Pfam" id="PF20684"/>
    </source>
</evidence>
<dbReference type="OrthoDB" id="5273647at2759"/>
<accession>A0A5J5EYE0</accession>
<dbReference type="AlphaFoldDB" id="A0A5J5EYE0"/>
<evidence type="ECO:0000256" key="7">
    <source>
        <dbReference type="SAM" id="Phobius"/>
    </source>
</evidence>
<dbReference type="InterPro" id="IPR049326">
    <property type="entry name" value="Rhodopsin_dom_fungi"/>
</dbReference>
<feature type="transmembrane region" description="Helical" evidence="7">
    <location>
        <begin position="40"/>
        <end position="63"/>
    </location>
</feature>
<name>A0A5J5EYE0_9PEZI</name>
<dbReference type="GO" id="GO:0016020">
    <property type="term" value="C:membrane"/>
    <property type="evidence" value="ECO:0007669"/>
    <property type="project" value="UniProtKB-SubCell"/>
</dbReference>
<evidence type="ECO:0000313" key="10">
    <source>
        <dbReference type="Proteomes" id="UP000326924"/>
    </source>
</evidence>
<feature type="transmembrane region" description="Helical" evidence="7">
    <location>
        <begin position="230"/>
        <end position="255"/>
    </location>
</feature>
<dbReference type="InParanoid" id="A0A5J5EYE0"/>
<sequence length="339" mass="36725">MGEISGMEAGCYVSFAVAFVFVAARLYTRHFLVGAFGLDDFFLFVAFLNSIAILVCVPIMFKLGIGKHITTITMEGFFQARKWAWISQIFYYGAVGSVKCSIIALYYRLASKNVHKLVLKIFGGALLGHTIAVVITTSRMCDPVNVIWGPTFPAGCIDLLNFNYFNAAFHIATDIAVAVAPIPILKGLQISQRKKMGLVVVFAVGALTIIGTIARQVTNAIALTNRDFTWYWAGAELCTCIEVNMGLICATAPVLRPLFKGVFSGSSRDNGYELEGSSKGKSEGGAGSQPGYTTKIFASRSKQSKTLTSSNESEEHIVPSPGQGQVVKNVEYRVDYSTA</sequence>
<feature type="transmembrane region" description="Helical" evidence="7">
    <location>
        <begin position="117"/>
        <end position="135"/>
    </location>
</feature>
<dbReference type="EMBL" id="VXIS01000074">
    <property type="protein sequence ID" value="KAA8907975.1"/>
    <property type="molecule type" value="Genomic_DNA"/>
</dbReference>
<keyword evidence="10" id="KW-1185">Reference proteome</keyword>
<feature type="transmembrane region" description="Helical" evidence="7">
    <location>
        <begin position="12"/>
        <end position="28"/>
    </location>
</feature>
<keyword evidence="3 7" id="KW-1133">Transmembrane helix</keyword>
<dbReference type="Proteomes" id="UP000326924">
    <property type="component" value="Unassembled WGS sequence"/>
</dbReference>
<feature type="region of interest" description="Disordered" evidence="6">
    <location>
        <begin position="273"/>
        <end position="324"/>
    </location>
</feature>